<proteinExistence type="predicted"/>
<dbReference type="Gene3D" id="3.40.50.11970">
    <property type="match status" value="1"/>
</dbReference>
<dbReference type="Proteomes" id="UP000236725">
    <property type="component" value="Unassembled WGS sequence"/>
</dbReference>
<organism evidence="1 2">
    <name type="scientific">Parabacteroides chinchillae</name>
    <dbReference type="NCBI Taxonomy" id="871327"/>
    <lineage>
        <taxon>Bacteria</taxon>
        <taxon>Pseudomonadati</taxon>
        <taxon>Bacteroidota</taxon>
        <taxon>Bacteroidia</taxon>
        <taxon>Bacteroidales</taxon>
        <taxon>Tannerellaceae</taxon>
        <taxon>Parabacteroides</taxon>
    </lineage>
</organism>
<accession>A0A8G2BY46</accession>
<sequence>MKYNVLCFLLSFAMVFCSCSRDDEPVNKARTVLVYMVAQNSLSGFASKDYEEMKQGMQEVDPASCNLLVYIDDNFAPRLLHLTKDKKGQVVEEVVKEFGEQNSLDISVMKGLLSDAFQRYPAESYGLVLWSHGEGWLPKSMMRWWGQDGDDYMDISELHEVLQSIPHLDFLFFDACFMESVEVAYELRDCMDYLIGSPTEIPGPGAPYQLVAPAFFVKENAGLAIATAYYEYYNGLYKGGAGLSNSNWTAGASVAVLKCSELEHLASATAKVLPKYIQNKQDIAVSGVMCYDKRYMQYYYDLERFIYKLTGGNSDYTEWKSAFDAAVIYWKTTPKNFSGLVQSMFAMDLDAGGVSGYVPRSSMASVNAFYQNLAWYKVAGWSQTGW</sequence>
<evidence type="ECO:0000313" key="1">
    <source>
        <dbReference type="EMBL" id="SEG14154.1"/>
    </source>
</evidence>
<gene>
    <name evidence="1" type="ORF">SAMN05444001_11675</name>
</gene>
<dbReference type="PANTHER" id="PTHR37835">
    <property type="entry name" value="ALPHA-CLOSTRIPAIN"/>
    <property type="match status" value="1"/>
</dbReference>
<keyword evidence="2" id="KW-1185">Reference proteome</keyword>
<dbReference type="InterPro" id="IPR005077">
    <property type="entry name" value="Peptidase_C11"/>
</dbReference>
<dbReference type="PANTHER" id="PTHR37835:SF1">
    <property type="entry name" value="ALPHA-CLOSTRIPAIN"/>
    <property type="match status" value="1"/>
</dbReference>
<protein>
    <recommendedName>
        <fullName evidence="3">Clostripain</fullName>
    </recommendedName>
</protein>
<dbReference type="RefSeq" id="WP_200817976.1">
    <property type="nucleotide sequence ID" value="NZ_FNVS01000016.1"/>
</dbReference>
<evidence type="ECO:0008006" key="3">
    <source>
        <dbReference type="Google" id="ProtNLM"/>
    </source>
</evidence>
<comment type="caution">
    <text evidence="1">The sequence shown here is derived from an EMBL/GenBank/DDBJ whole genome shotgun (WGS) entry which is preliminary data.</text>
</comment>
<dbReference type="AlphaFoldDB" id="A0A8G2BY46"/>
<name>A0A8G2BY46_9BACT</name>
<reference evidence="1 2" key="1">
    <citation type="submission" date="2016-10" db="EMBL/GenBank/DDBJ databases">
        <authorList>
            <person name="Varghese N."/>
            <person name="Submissions S."/>
        </authorList>
    </citation>
    <scope>NUCLEOTIDE SEQUENCE [LARGE SCALE GENOMIC DNA]</scope>
    <source>
        <strain evidence="1 2">DSM 29073</strain>
    </source>
</reference>
<dbReference type="Pfam" id="PF03415">
    <property type="entry name" value="Peptidase_C11"/>
    <property type="match status" value="1"/>
</dbReference>
<dbReference type="EMBL" id="FNVS01000016">
    <property type="protein sequence ID" value="SEG14154.1"/>
    <property type="molecule type" value="Genomic_DNA"/>
</dbReference>
<dbReference type="PROSITE" id="PS51257">
    <property type="entry name" value="PROKAR_LIPOPROTEIN"/>
    <property type="match status" value="1"/>
</dbReference>
<evidence type="ECO:0000313" key="2">
    <source>
        <dbReference type="Proteomes" id="UP000236725"/>
    </source>
</evidence>